<dbReference type="Proteomes" id="UP001266305">
    <property type="component" value="Unassembled WGS sequence"/>
</dbReference>
<comment type="caution">
    <text evidence="2">The sequence shown here is derived from an EMBL/GenBank/DDBJ whole genome shotgun (WGS) entry which is preliminary data.</text>
</comment>
<dbReference type="EMBL" id="JASSZA010000012">
    <property type="protein sequence ID" value="KAK2096463.1"/>
    <property type="molecule type" value="Genomic_DNA"/>
</dbReference>
<feature type="region of interest" description="Disordered" evidence="1">
    <location>
        <begin position="37"/>
        <end position="60"/>
    </location>
</feature>
<sequence length="85" mass="9052">MLKNEMRYVMQKIPSGGAAQVASTTLVASAVVLPAPRHDSSWSRVNGTGSPSDQGLEERHGSPARLLWPEQRFCQHPGAAALGAE</sequence>
<name>A0ABQ9UHB7_SAGOE</name>
<reference evidence="2 3" key="1">
    <citation type="submission" date="2023-05" db="EMBL/GenBank/DDBJ databases">
        <title>B98-5 Cell Line De Novo Hybrid Assembly: An Optical Mapping Approach.</title>
        <authorList>
            <person name="Kananen K."/>
            <person name="Auerbach J.A."/>
            <person name="Kautto E."/>
            <person name="Blachly J.S."/>
        </authorList>
    </citation>
    <scope>NUCLEOTIDE SEQUENCE [LARGE SCALE GENOMIC DNA]</scope>
    <source>
        <strain evidence="2">B95-8</strain>
        <tissue evidence="2">Cell line</tissue>
    </source>
</reference>
<proteinExistence type="predicted"/>
<organism evidence="2 3">
    <name type="scientific">Saguinus oedipus</name>
    <name type="common">Cotton-top tamarin</name>
    <name type="synonym">Oedipomidas oedipus</name>
    <dbReference type="NCBI Taxonomy" id="9490"/>
    <lineage>
        <taxon>Eukaryota</taxon>
        <taxon>Metazoa</taxon>
        <taxon>Chordata</taxon>
        <taxon>Craniata</taxon>
        <taxon>Vertebrata</taxon>
        <taxon>Euteleostomi</taxon>
        <taxon>Mammalia</taxon>
        <taxon>Eutheria</taxon>
        <taxon>Euarchontoglires</taxon>
        <taxon>Primates</taxon>
        <taxon>Haplorrhini</taxon>
        <taxon>Platyrrhini</taxon>
        <taxon>Cebidae</taxon>
        <taxon>Callitrichinae</taxon>
        <taxon>Saguinus</taxon>
    </lineage>
</organism>
<evidence type="ECO:0000313" key="3">
    <source>
        <dbReference type="Proteomes" id="UP001266305"/>
    </source>
</evidence>
<feature type="compositionally biased region" description="Polar residues" evidence="1">
    <location>
        <begin position="42"/>
        <end position="53"/>
    </location>
</feature>
<protein>
    <submittedName>
        <fullName evidence="2">Uncharacterized protein</fullName>
    </submittedName>
</protein>
<evidence type="ECO:0000256" key="1">
    <source>
        <dbReference type="SAM" id="MobiDB-lite"/>
    </source>
</evidence>
<keyword evidence="3" id="KW-1185">Reference proteome</keyword>
<evidence type="ECO:0000313" key="2">
    <source>
        <dbReference type="EMBL" id="KAK2096463.1"/>
    </source>
</evidence>
<gene>
    <name evidence="2" type="ORF">P7K49_025497</name>
</gene>
<accession>A0ABQ9UHB7</accession>